<evidence type="ECO:0000313" key="2">
    <source>
        <dbReference type="Proteomes" id="UP000027153"/>
    </source>
</evidence>
<accession>A0A062V2T2</accession>
<dbReference type="PANTHER" id="PTHR10151:SF120">
    <property type="entry name" value="BIS(5'-ADENOSYL)-TRIPHOSPHATASE"/>
    <property type="match status" value="1"/>
</dbReference>
<dbReference type="InterPro" id="IPR017850">
    <property type="entry name" value="Alkaline_phosphatase_core_sf"/>
</dbReference>
<sequence length="434" mass="49603">MVEKAVVFLLMDGARGDIINRLLAQRQLPNLEKIIQNGTYSTITSTFPTATGPAHIPFFLGRYPGDCNIPGIRWMERARKTRTQSYTSPYGYLKGDGLNEDMGRFSKTIYEKFISASIFEPVSRGATKKIFAYGHFISHIFNTWTNFDRLGLDYTTHILRKKKFQLIVTLFASIDELSHRNGCMHHKVLRAYELFDNNIGKIQRLLEDQYEDYLFIITSDHGLTDTHTHIGLVKVLKLMGFSVRSYPLNIKNGHDLFVAESGNSMAHIYFEKGHTDHNKEKIKKKLSNIKGIDLILSKNGGIRINKGDQEAIIQQSENRYKYEMIRGDPLGLGSFSGEWLGENKWHEITFASNYPDSIVQIAQIFRSARSGDIIVTADNGYDLRTFEIPEHRASHGSLLKEHMNVPVILNKKIETGLLRTTDIYTLMNDYLEVI</sequence>
<name>A0A062V2T2_9EURY</name>
<keyword evidence="2" id="KW-1185">Reference proteome</keyword>
<dbReference type="Proteomes" id="UP000027153">
    <property type="component" value="Unassembled WGS sequence"/>
</dbReference>
<evidence type="ECO:0000313" key="1">
    <source>
        <dbReference type="EMBL" id="KCZ70898.1"/>
    </source>
</evidence>
<dbReference type="InterPro" id="IPR002591">
    <property type="entry name" value="Phosphodiest/P_Trfase"/>
</dbReference>
<dbReference type="RefSeq" id="WP_048092902.1">
    <property type="nucleotide sequence ID" value="NZ_JMIY01000007.1"/>
</dbReference>
<dbReference type="AlphaFoldDB" id="A0A062V2T2"/>
<dbReference type="GO" id="GO:0016787">
    <property type="term" value="F:hydrolase activity"/>
    <property type="evidence" value="ECO:0007669"/>
    <property type="project" value="UniProtKB-ARBA"/>
</dbReference>
<gene>
    <name evidence="1" type="ORF">ANME2D_02924</name>
</gene>
<dbReference type="Gene3D" id="3.40.720.10">
    <property type="entry name" value="Alkaline Phosphatase, subunit A"/>
    <property type="match status" value="1"/>
</dbReference>
<comment type="caution">
    <text evidence="1">The sequence shown here is derived from an EMBL/GenBank/DDBJ whole genome shotgun (WGS) entry which is preliminary data.</text>
</comment>
<dbReference type="SUPFAM" id="SSF53649">
    <property type="entry name" value="Alkaline phosphatase-like"/>
    <property type="match status" value="1"/>
</dbReference>
<organism evidence="1 2">
    <name type="scientific">Candidatus Methanoperedens nitratireducens</name>
    <dbReference type="NCBI Taxonomy" id="1392998"/>
    <lineage>
        <taxon>Archaea</taxon>
        <taxon>Methanobacteriati</taxon>
        <taxon>Methanobacteriota</taxon>
        <taxon>Stenosarchaea group</taxon>
        <taxon>Methanomicrobia</taxon>
        <taxon>Methanosarcinales</taxon>
        <taxon>ANME-2 cluster</taxon>
        <taxon>Candidatus Methanoperedentaceae</taxon>
        <taxon>Candidatus Methanoperedens</taxon>
    </lineage>
</organism>
<dbReference type="EMBL" id="JMIY01000007">
    <property type="protein sequence ID" value="KCZ70898.1"/>
    <property type="molecule type" value="Genomic_DNA"/>
</dbReference>
<protein>
    <submittedName>
        <fullName evidence="1">Putative AP superfamily protein</fullName>
    </submittedName>
</protein>
<dbReference type="PANTHER" id="PTHR10151">
    <property type="entry name" value="ECTONUCLEOTIDE PYROPHOSPHATASE/PHOSPHODIESTERASE"/>
    <property type="match status" value="1"/>
</dbReference>
<proteinExistence type="predicted"/>
<reference evidence="1 2" key="1">
    <citation type="journal article" date="2013" name="Nature">
        <title>Anaerobic oxidation of methane coupled to nitrate reduction in a novel archaeal lineage.</title>
        <authorList>
            <person name="Haroon M.F."/>
            <person name="Hu S."/>
            <person name="Shi Y."/>
            <person name="Imelfort M."/>
            <person name="Keller J."/>
            <person name="Hugenholtz P."/>
            <person name="Yuan Z."/>
            <person name="Tyson G.W."/>
        </authorList>
    </citation>
    <scope>NUCLEOTIDE SEQUENCE [LARGE SCALE GENOMIC DNA]</scope>
    <source>
        <strain evidence="1 2">ANME-2d</strain>
    </source>
</reference>
<dbReference type="Pfam" id="PF01663">
    <property type="entry name" value="Phosphodiest"/>
    <property type="match status" value="1"/>
</dbReference>